<dbReference type="SUPFAM" id="SSF56014">
    <property type="entry name" value="Nitrite and sulphite reductase 4Fe-4S domain-like"/>
    <property type="match status" value="1"/>
</dbReference>
<dbReference type="InterPro" id="IPR045854">
    <property type="entry name" value="NO2/SO3_Rdtase_4Fe4S_sf"/>
</dbReference>
<reference evidence="9 10" key="1">
    <citation type="submission" date="2022-01" db="EMBL/GenBank/DDBJ databases">
        <title>Desulfofustis limnae sp. nov., a novel mesophilic sulfate-reducing bacterium isolated from marsh soil.</title>
        <authorList>
            <person name="Watanabe M."/>
            <person name="Takahashi A."/>
            <person name="Kojima H."/>
            <person name="Fukui M."/>
        </authorList>
    </citation>
    <scope>NUCLEOTIDE SEQUENCE [LARGE SCALE GENOMIC DNA]</scope>
    <source>
        <strain evidence="9 10">PPLL</strain>
    </source>
</reference>
<keyword evidence="6" id="KW-0411">Iron-sulfur</keyword>
<evidence type="ECO:0000256" key="4">
    <source>
        <dbReference type="ARBA" id="ARBA00023002"/>
    </source>
</evidence>
<feature type="domain" description="Nitrite/Sulfite reductase ferredoxin-like" evidence="8">
    <location>
        <begin position="12"/>
        <end position="75"/>
    </location>
</feature>
<dbReference type="EMBL" id="AP025516">
    <property type="protein sequence ID" value="BDD87510.1"/>
    <property type="molecule type" value="Genomic_DNA"/>
</dbReference>
<keyword evidence="1" id="KW-0004">4Fe-4S</keyword>
<dbReference type="Proteomes" id="UP000830055">
    <property type="component" value="Chromosome"/>
</dbReference>
<organism evidence="9 10">
    <name type="scientific">Desulfofustis limnaeus</name>
    <dbReference type="NCBI Taxonomy" id="2740163"/>
    <lineage>
        <taxon>Bacteria</taxon>
        <taxon>Pseudomonadati</taxon>
        <taxon>Thermodesulfobacteriota</taxon>
        <taxon>Desulfobulbia</taxon>
        <taxon>Desulfobulbales</taxon>
        <taxon>Desulfocapsaceae</taxon>
        <taxon>Desulfofustis</taxon>
    </lineage>
</organism>
<dbReference type="Gene3D" id="3.30.413.10">
    <property type="entry name" value="Sulfite Reductase Hemoprotein, domain 1"/>
    <property type="match status" value="1"/>
</dbReference>
<dbReference type="PANTHER" id="PTHR43809">
    <property type="entry name" value="NITRITE REDUCTASE (NADH) LARGE SUBUNIT"/>
    <property type="match status" value="1"/>
</dbReference>
<evidence type="ECO:0000259" key="8">
    <source>
        <dbReference type="Pfam" id="PF03460"/>
    </source>
</evidence>
<dbReference type="InterPro" id="IPR017220">
    <property type="entry name" value="Sulphite_reductase_assimil"/>
</dbReference>
<dbReference type="InterPro" id="IPR005117">
    <property type="entry name" value="NiRdtase/SiRdtase_haem-b_fer"/>
</dbReference>
<dbReference type="PANTHER" id="PTHR43809:SF1">
    <property type="entry name" value="NITRITE REDUCTASE (NADH) LARGE SUBUNIT"/>
    <property type="match status" value="1"/>
</dbReference>
<dbReference type="PROSITE" id="PS00365">
    <property type="entry name" value="NIR_SIR"/>
    <property type="match status" value="1"/>
</dbReference>
<dbReference type="Pfam" id="PF01077">
    <property type="entry name" value="NIR_SIR"/>
    <property type="match status" value="1"/>
</dbReference>
<dbReference type="InterPro" id="IPR006066">
    <property type="entry name" value="NO2/SO3_Rdtase_FeS/sirohaem_BS"/>
</dbReference>
<evidence type="ECO:0000256" key="2">
    <source>
        <dbReference type="ARBA" id="ARBA00022617"/>
    </source>
</evidence>
<protein>
    <submittedName>
        <fullName evidence="9">Sulfite reductase, assimilatory-type</fullName>
    </submittedName>
</protein>
<accession>A0ABM7W967</accession>
<evidence type="ECO:0000313" key="10">
    <source>
        <dbReference type="Proteomes" id="UP000830055"/>
    </source>
</evidence>
<evidence type="ECO:0000259" key="7">
    <source>
        <dbReference type="Pfam" id="PF01077"/>
    </source>
</evidence>
<feature type="domain" description="Nitrite/sulphite reductase 4Fe-4S" evidence="7">
    <location>
        <begin position="90"/>
        <end position="218"/>
    </location>
</feature>
<evidence type="ECO:0000256" key="3">
    <source>
        <dbReference type="ARBA" id="ARBA00022723"/>
    </source>
</evidence>
<dbReference type="PIRSF" id="PIRSF037487">
    <property type="entry name" value="Sulfite_red_assimil"/>
    <property type="match status" value="1"/>
</dbReference>
<proteinExistence type="predicted"/>
<keyword evidence="10" id="KW-1185">Reference proteome</keyword>
<dbReference type="RefSeq" id="WP_284154534.1">
    <property type="nucleotide sequence ID" value="NZ_AP025516.1"/>
</dbReference>
<keyword evidence="5" id="KW-0408">Iron</keyword>
<evidence type="ECO:0000313" key="9">
    <source>
        <dbReference type="EMBL" id="BDD87510.1"/>
    </source>
</evidence>
<dbReference type="InterPro" id="IPR036136">
    <property type="entry name" value="Nit/Sulf_reduc_fer-like_dom_sf"/>
</dbReference>
<dbReference type="SUPFAM" id="SSF55124">
    <property type="entry name" value="Nitrite/Sulfite reductase N-terminal domain-like"/>
    <property type="match status" value="1"/>
</dbReference>
<dbReference type="InterPro" id="IPR052034">
    <property type="entry name" value="NasD-like"/>
</dbReference>
<keyword evidence="4" id="KW-0560">Oxidoreductase</keyword>
<evidence type="ECO:0000256" key="1">
    <source>
        <dbReference type="ARBA" id="ARBA00022485"/>
    </source>
</evidence>
<sequence length="221" mass="24086">MSPPDVPPGAILQRDKTTYAIVPRIPGGLLNLETLQRLATVVERYRIPIVKITSGQRLALVGMTANQLDDIWHDLGLEAGKATELCLHYVQVCPGNTVCAFGIRDSLSFGMALEDYFAGRDFPAKVKIGVSGCPFTCAESIVRDVGLIGKKKGWTVSFGGSSTRSPRAGDILAEELTDDQAHDLVDRCLSFYAEHAKKKERTARFVERIGIEAIRSAVLNP</sequence>
<evidence type="ECO:0000256" key="5">
    <source>
        <dbReference type="ARBA" id="ARBA00023004"/>
    </source>
</evidence>
<evidence type="ECO:0000256" key="6">
    <source>
        <dbReference type="ARBA" id="ARBA00023014"/>
    </source>
</evidence>
<dbReference type="Pfam" id="PF03460">
    <property type="entry name" value="NIR_SIR_ferr"/>
    <property type="match status" value="1"/>
</dbReference>
<gene>
    <name evidence="9" type="ORF">DPPLL_18750</name>
</gene>
<keyword evidence="3" id="KW-0479">Metal-binding</keyword>
<name>A0ABM7W967_9BACT</name>
<keyword evidence="2" id="KW-0349">Heme</keyword>
<dbReference type="PRINTS" id="PR00397">
    <property type="entry name" value="SIROHAEM"/>
</dbReference>
<dbReference type="InterPro" id="IPR006067">
    <property type="entry name" value="NO2/SO3_Rdtase_4Fe4S_dom"/>
</dbReference>